<name>A0A1F7GPM0_9BACT</name>
<dbReference type="Proteomes" id="UP000177026">
    <property type="component" value="Unassembled WGS sequence"/>
</dbReference>
<sequence length="231" mass="27237">MLNVFVLVNFLYKIFPKEIINNHAYSIQKFISKAAKECNKKNKKVLDIGAGELPYKGYFDKCGYFTQDIVNYNGAIDYVSDAKTIPVKDRSFDYIICTQVMEHVKEPHLVIREMYRILKKGGKVFLTTHGNFEEHGIPYDFFRYTRYGLKYLAISNHFRSAKIKPQGGRFIAVSKFIQTLIPRVLKNKYLVYLYYFFAMIPIFIIHLVFFYLDKLDKDKSLTLNYECIFVK</sequence>
<evidence type="ECO:0000313" key="2">
    <source>
        <dbReference type="EMBL" id="OGK20813.1"/>
    </source>
</evidence>
<evidence type="ECO:0000256" key="1">
    <source>
        <dbReference type="SAM" id="Phobius"/>
    </source>
</evidence>
<evidence type="ECO:0008006" key="4">
    <source>
        <dbReference type="Google" id="ProtNLM"/>
    </source>
</evidence>
<evidence type="ECO:0000313" key="3">
    <source>
        <dbReference type="Proteomes" id="UP000177026"/>
    </source>
</evidence>
<keyword evidence="1" id="KW-1133">Transmembrane helix</keyword>
<dbReference type="EMBL" id="MFZI01000029">
    <property type="protein sequence ID" value="OGK20813.1"/>
    <property type="molecule type" value="Genomic_DNA"/>
</dbReference>
<organism evidence="2 3">
    <name type="scientific">Candidatus Roizmanbacteria bacterium RIFCSPHIGHO2_01_FULL_39_8</name>
    <dbReference type="NCBI Taxonomy" id="1802033"/>
    <lineage>
        <taxon>Bacteria</taxon>
        <taxon>Candidatus Roizmaniibacteriota</taxon>
    </lineage>
</organism>
<accession>A0A1F7GPM0</accession>
<protein>
    <recommendedName>
        <fullName evidence="4">Methyltransferase type 11 domain-containing protein</fullName>
    </recommendedName>
</protein>
<dbReference type="AlphaFoldDB" id="A0A1F7GPM0"/>
<feature type="transmembrane region" description="Helical" evidence="1">
    <location>
        <begin position="192"/>
        <end position="212"/>
    </location>
</feature>
<proteinExistence type="predicted"/>
<dbReference type="Gene3D" id="3.40.50.150">
    <property type="entry name" value="Vaccinia Virus protein VP39"/>
    <property type="match status" value="1"/>
</dbReference>
<keyword evidence="1" id="KW-0472">Membrane</keyword>
<dbReference type="SUPFAM" id="SSF53335">
    <property type="entry name" value="S-adenosyl-L-methionine-dependent methyltransferases"/>
    <property type="match status" value="1"/>
</dbReference>
<gene>
    <name evidence="2" type="ORF">A2866_04005</name>
</gene>
<dbReference type="Pfam" id="PF13489">
    <property type="entry name" value="Methyltransf_23"/>
    <property type="match status" value="1"/>
</dbReference>
<reference evidence="2 3" key="1">
    <citation type="journal article" date="2016" name="Nat. Commun.">
        <title>Thousands of microbial genomes shed light on interconnected biogeochemical processes in an aquifer system.</title>
        <authorList>
            <person name="Anantharaman K."/>
            <person name="Brown C.T."/>
            <person name="Hug L.A."/>
            <person name="Sharon I."/>
            <person name="Castelle C.J."/>
            <person name="Probst A.J."/>
            <person name="Thomas B.C."/>
            <person name="Singh A."/>
            <person name="Wilkins M.J."/>
            <person name="Karaoz U."/>
            <person name="Brodie E.L."/>
            <person name="Williams K.H."/>
            <person name="Hubbard S.S."/>
            <person name="Banfield J.F."/>
        </authorList>
    </citation>
    <scope>NUCLEOTIDE SEQUENCE [LARGE SCALE GENOMIC DNA]</scope>
</reference>
<keyword evidence="1" id="KW-0812">Transmembrane</keyword>
<comment type="caution">
    <text evidence="2">The sequence shown here is derived from an EMBL/GenBank/DDBJ whole genome shotgun (WGS) entry which is preliminary data.</text>
</comment>
<dbReference type="CDD" id="cd02440">
    <property type="entry name" value="AdoMet_MTases"/>
    <property type="match status" value="1"/>
</dbReference>
<dbReference type="InterPro" id="IPR029063">
    <property type="entry name" value="SAM-dependent_MTases_sf"/>
</dbReference>